<dbReference type="InterPro" id="IPR010095">
    <property type="entry name" value="Cas12f1-like_TNB"/>
</dbReference>
<dbReference type="HOGENOM" id="CLU_029254_0_0_3"/>
<evidence type="ECO:0000313" key="4">
    <source>
        <dbReference type="Proteomes" id="UP000010482"/>
    </source>
</evidence>
<evidence type="ECO:0000259" key="2">
    <source>
        <dbReference type="Pfam" id="PF07282"/>
    </source>
</evidence>
<dbReference type="RefSeq" id="WP_015229959.1">
    <property type="nucleotide sequence ID" value="NC_019780.1"/>
</dbReference>
<keyword evidence="1" id="KW-0238">DNA-binding</keyword>
<dbReference type="SUPFAM" id="SSF57850">
    <property type="entry name" value="RING/U-box"/>
    <property type="match status" value="1"/>
</dbReference>
<organism evidence="3 4">
    <name type="scientific">Dactylococcopsis salina (strain PCC 8305)</name>
    <name type="common">Myxobactron salinum</name>
    <dbReference type="NCBI Taxonomy" id="13035"/>
    <lineage>
        <taxon>Bacteria</taxon>
        <taxon>Bacillati</taxon>
        <taxon>Cyanobacteriota</taxon>
        <taxon>Cyanophyceae</taxon>
        <taxon>Nodosilineales</taxon>
        <taxon>Cymatolegaceae</taxon>
        <taxon>Dactylococcopsis</taxon>
    </lineage>
</organism>
<dbReference type="PANTHER" id="PTHR36172:SF1">
    <property type="entry name" value="RESOLVASE-RELATED"/>
    <property type="match status" value="1"/>
</dbReference>
<evidence type="ECO:0000256" key="1">
    <source>
        <dbReference type="ARBA" id="ARBA00023125"/>
    </source>
</evidence>
<keyword evidence="4" id="KW-1185">Reference proteome</keyword>
<dbReference type="KEGG" id="dsl:Dacsa_2358"/>
<dbReference type="NCBIfam" id="NF040570">
    <property type="entry name" value="guided_TnpB"/>
    <property type="match status" value="1"/>
</dbReference>
<evidence type="ECO:0000313" key="3">
    <source>
        <dbReference type="EMBL" id="AFZ50968.1"/>
    </source>
</evidence>
<dbReference type="InterPro" id="IPR051491">
    <property type="entry name" value="Recombinase/Transposase-rel"/>
</dbReference>
<dbReference type="OrthoDB" id="562939at2"/>
<name>K9YXX8_DACS8</name>
<dbReference type="AlphaFoldDB" id="K9YXX8"/>
<sequence length="402" mass="46514">MVLTKEQRHLLKKWVRLNRKAYNLAIEYLNQHQGFDRTGIGGTGKQAFKTFFKAQIRPDWLKKELPAAILDQAVMEAYSAWSKTKKNPKYVGKGKQKQPHPQAGLKIARFRSIRDKSQTLQFKLASDLKQGKLLPQYWGDLGAFECSDNGKRFCVINPDYTPEVTYKNGNFYLSLPQDTEVEDNGKESFIAFDPGVRTFLTGFDGNQFIEFGEGDINRIVRLCRSLDKMQSQRDLLKGHKNRHLRYQLNQKMKRKRRKIRNLVDEMHRKTASWLAKNYRVIALPTYESSQMVCKAKRKIQSKTARSMLTWAMYRFSQVLECQCAKHGSILTRHTEEYTSKTCPHCGHIHQKLGGRKQFTCPNCGFSLKRDFVGALGNFLKALWDSTVLSEVRSDCFTFTVNV</sequence>
<dbReference type="Pfam" id="PF07282">
    <property type="entry name" value="Cas12f1-like_TNB"/>
    <property type="match status" value="1"/>
</dbReference>
<dbReference type="eggNOG" id="COG0675">
    <property type="taxonomic scope" value="Bacteria"/>
</dbReference>
<dbReference type="EMBL" id="CP003944">
    <property type="protein sequence ID" value="AFZ50968.1"/>
    <property type="molecule type" value="Genomic_DNA"/>
</dbReference>
<dbReference type="GO" id="GO:0003677">
    <property type="term" value="F:DNA binding"/>
    <property type="evidence" value="ECO:0007669"/>
    <property type="project" value="UniProtKB-KW"/>
</dbReference>
<protein>
    <submittedName>
        <fullName evidence="3">Transposase</fullName>
    </submittedName>
</protein>
<dbReference type="STRING" id="13035.Dacsa_2358"/>
<accession>K9YXX8</accession>
<reference evidence="3" key="1">
    <citation type="submission" date="2012-04" db="EMBL/GenBank/DDBJ databases">
        <title>Finished genome of Dactylococcopsis salina PCC 8305.</title>
        <authorList>
            <consortium name="US DOE Joint Genome Institute"/>
            <person name="Gugger M."/>
            <person name="Coursin T."/>
            <person name="Rippka R."/>
            <person name="Tandeau De Marsac N."/>
            <person name="Huntemann M."/>
            <person name="Wei C.-L."/>
            <person name="Han J."/>
            <person name="Detter J.C."/>
            <person name="Han C."/>
            <person name="Tapia R."/>
            <person name="Daligault H."/>
            <person name="Chen A."/>
            <person name="Krypides N."/>
            <person name="Mavromatis K."/>
            <person name="Markowitz V."/>
            <person name="Szeto E."/>
            <person name="Ivanova N."/>
            <person name="Ovchinnikova G."/>
            <person name="Pagani I."/>
            <person name="Pati A."/>
            <person name="Goodwin L."/>
            <person name="Peters L."/>
            <person name="Pitluck S."/>
            <person name="Woyke T."/>
            <person name="Kerfeld C."/>
        </authorList>
    </citation>
    <scope>NUCLEOTIDE SEQUENCE [LARGE SCALE GENOMIC DNA]</scope>
    <source>
        <strain evidence="3">PCC 8305</strain>
    </source>
</reference>
<dbReference type="PANTHER" id="PTHR36172">
    <property type="match status" value="1"/>
</dbReference>
<gene>
    <name evidence="3" type="ORF">Dacsa_2358</name>
</gene>
<feature type="domain" description="Cas12f1-like TNB" evidence="2">
    <location>
        <begin position="313"/>
        <end position="375"/>
    </location>
</feature>
<dbReference type="Proteomes" id="UP000010482">
    <property type="component" value="Chromosome"/>
</dbReference>
<proteinExistence type="predicted"/>